<gene>
    <name evidence="10" type="ORF">VMCG_07110</name>
</gene>
<name>A0A423W4V6_9PEZI</name>
<keyword evidence="5 8" id="KW-1133">Transmembrane helix</keyword>
<reference evidence="10 11" key="1">
    <citation type="submission" date="2015-09" db="EMBL/GenBank/DDBJ databases">
        <title>Host preference determinants of Valsa canker pathogens revealed by comparative genomics.</title>
        <authorList>
            <person name="Yin Z."/>
            <person name="Huang L."/>
        </authorList>
    </citation>
    <scope>NUCLEOTIDE SEQUENCE [LARGE SCALE GENOMIC DNA]</scope>
    <source>
        <strain evidence="10 11">03-1</strain>
    </source>
</reference>
<dbReference type="Proteomes" id="UP000283895">
    <property type="component" value="Unassembled WGS sequence"/>
</dbReference>
<dbReference type="PROSITE" id="PS50850">
    <property type="entry name" value="MFS"/>
    <property type="match status" value="1"/>
</dbReference>
<organism evidence="10 11">
    <name type="scientific">Cytospora schulzeri</name>
    <dbReference type="NCBI Taxonomy" id="448051"/>
    <lineage>
        <taxon>Eukaryota</taxon>
        <taxon>Fungi</taxon>
        <taxon>Dikarya</taxon>
        <taxon>Ascomycota</taxon>
        <taxon>Pezizomycotina</taxon>
        <taxon>Sordariomycetes</taxon>
        <taxon>Sordariomycetidae</taxon>
        <taxon>Diaporthales</taxon>
        <taxon>Cytosporaceae</taxon>
        <taxon>Cytospora</taxon>
    </lineage>
</organism>
<feature type="transmembrane region" description="Helical" evidence="8">
    <location>
        <begin position="101"/>
        <end position="119"/>
    </location>
</feature>
<dbReference type="Gene3D" id="1.20.1720.10">
    <property type="entry name" value="Multidrug resistance protein D"/>
    <property type="match status" value="1"/>
</dbReference>
<feature type="compositionally biased region" description="Low complexity" evidence="7">
    <location>
        <begin position="16"/>
        <end position="30"/>
    </location>
</feature>
<feature type="domain" description="Major facilitator superfamily (MFS) profile" evidence="9">
    <location>
        <begin position="66"/>
        <end position="556"/>
    </location>
</feature>
<evidence type="ECO:0000256" key="6">
    <source>
        <dbReference type="ARBA" id="ARBA00023136"/>
    </source>
</evidence>
<feature type="transmembrane region" description="Helical" evidence="8">
    <location>
        <begin position="326"/>
        <end position="350"/>
    </location>
</feature>
<protein>
    <recommendedName>
        <fullName evidence="9">Major facilitator superfamily (MFS) profile domain-containing protein</fullName>
    </recommendedName>
</protein>
<evidence type="ECO:0000313" key="10">
    <source>
        <dbReference type="EMBL" id="ROV98361.1"/>
    </source>
</evidence>
<dbReference type="SUPFAM" id="SSF103473">
    <property type="entry name" value="MFS general substrate transporter"/>
    <property type="match status" value="1"/>
</dbReference>
<dbReference type="PRINTS" id="PR01035">
    <property type="entry name" value="TCRTETA"/>
</dbReference>
<keyword evidence="6 8" id="KW-0472">Membrane</keyword>
<evidence type="ECO:0000256" key="3">
    <source>
        <dbReference type="ARBA" id="ARBA00022448"/>
    </source>
</evidence>
<evidence type="ECO:0000313" key="11">
    <source>
        <dbReference type="Proteomes" id="UP000283895"/>
    </source>
</evidence>
<feature type="transmembrane region" description="Helical" evidence="8">
    <location>
        <begin position="390"/>
        <end position="411"/>
    </location>
</feature>
<dbReference type="GO" id="GO:0012505">
    <property type="term" value="C:endomembrane system"/>
    <property type="evidence" value="ECO:0007669"/>
    <property type="project" value="UniProtKB-SubCell"/>
</dbReference>
<evidence type="ECO:0000256" key="5">
    <source>
        <dbReference type="ARBA" id="ARBA00022989"/>
    </source>
</evidence>
<comment type="similarity">
    <text evidence="2">Belongs to the major facilitator superfamily.</text>
</comment>
<evidence type="ECO:0000256" key="8">
    <source>
        <dbReference type="SAM" id="Phobius"/>
    </source>
</evidence>
<feature type="transmembrane region" description="Helical" evidence="8">
    <location>
        <begin position="156"/>
        <end position="177"/>
    </location>
</feature>
<dbReference type="OrthoDB" id="3437016at2759"/>
<dbReference type="PANTHER" id="PTHR23501:SF84">
    <property type="entry name" value="VACUOLAR MEMBRANE AMINO ACID UPTAKE TRANSPORTER FNX2"/>
    <property type="match status" value="1"/>
</dbReference>
<comment type="subcellular location">
    <subcellularLocation>
        <location evidence="1">Endomembrane system</location>
        <topology evidence="1">Multi-pass membrane protein</topology>
    </subcellularLocation>
</comment>
<keyword evidence="3" id="KW-0813">Transport</keyword>
<evidence type="ECO:0000256" key="2">
    <source>
        <dbReference type="ARBA" id="ARBA00008335"/>
    </source>
</evidence>
<feature type="transmembrane region" description="Helical" evidence="8">
    <location>
        <begin position="221"/>
        <end position="241"/>
    </location>
</feature>
<dbReference type="FunFam" id="1.20.1720.10:FF:000013">
    <property type="entry name" value="Related to multidrug resistance proteins"/>
    <property type="match status" value="1"/>
</dbReference>
<dbReference type="InterPro" id="IPR036259">
    <property type="entry name" value="MFS_trans_sf"/>
</dbReference>
<dbReference type="AlphaFoldDB" id="A0A423W4V6"/>
<dbReference type="GO" id="GO:0015174">
    <property type="term" value="F:basic amino acid transmembrane transporter activity"/>
    <property type="evidence" value="ECO:0007669"/>
    <property type="project" value="TreeGrafter"/>
</dbReference>
<dbReference type="InterPro" id="IPR001958">
    <property type="entry name" value="Tet-R_TetA/multi-R_MdtG-like"/>
</dbReference>
<accession>A0A423W4V6</accession>
<feature type="transmembrane region" description="Helical" evidence="8">
    <location>
        <begin position="287"/>
        <end position="305"/>
    </location>
</feature>
<dbReference type="PANTHER" id="PTHR23501">
    <property type="entry name" value="MAJOR FACILITATOR SUPERFAMILY"/>
    <property type="match status" value="1"/>
</dbReference>
<feature type="transmembrane region" description="Helical" evidence="8">
    <location>
        <begin position="189"/>
        <end position="209"/>
    </location>
</feature>
<feature type="transmembrane region" description="Helical" evidence="8">
    <location>
        <begin position="423"/>
        <end position="444"/>
    </location>
</feature>
<dbReference type="Gene3D" id="1.20.1250.20">
    <property type="entry name" value="MFS general substrate transporter like domains"/>
    <property type="match status" value="1"/>
</dbReference>
<dbReference type="Pfam" id="PF07690">
    <property type="entry name" value="MFS_1"/>
    <property type="match status" value="1"/>
</dbReference>
<evidence type="ECO:0000256" key="4">
    <source>
        <dbReference type="ARBA" id="ARBA00022692"/>
    </source>
</evidence>
<keyword evidence="4 8" id="KW-0812">Transmembrane</keyword>
<evidence type="ECO:0000256" key="7">
    <source>
        <dbReference type="SAM" id="MobiDB-lite"/>
    </source>
</evidence>
<feature type="region of interest" description="Disordered" evidence="7">
    <location>
        <begin position="1"/>
        <end position="48"/>
    </location>
</feature>
<feature type="transmembrane region" description="Helical" evidence="8">
    <location>
        <begin position="528"/>
        <end position="551"/>
    </location>
</feature>
<dbReference type="InterPro" id="IPR011701">
    <property type="entry name" value="MFS"/>
</dbReference>
<proteinExistence type="inferred from homology"/>
<comment type="caution">
    <text evidence="10">The sequence shown here is derived from an EMBL/GenBank/DDBJ whole genome shotgun (WGS) entry which is preliminary data.</text>
</comment>
<feature type="transmembrane region" description="Helical" evidence="8">
    <location>
        <begin position="362"/>
        <end position="383"/>
    </location>
</feature>
<evidence type="ECO:0000259" key="9">
    <source>
        <dbReference type="PROSITE" id="PS50850"/>
    </source>
</evidence>
<feature type="transmembrane region" description="Helical" evidence="8">
    <location>
        <begin position="65"/>
        <end position="89"/>
    </location>
</feature>
<feature type="transmembrane region" description="Helical" evidence="8">
    <location>
        <begin position="131"/>
        <end position="150"/>
    </location>
</feature>
<dbReference type="InterPro" id="IPR020846">
    <property type="entry name" value="MFS_dom"/>
</dbReference>
<evidence type="ECO:0000256" key="1">
    <source>
        <dbReference type="ARBA" id="ARBA00004127"/>
    </source>
</evidence>
<dbReference type="GO" id="GO:0000329">
    <property type="term" value="C:fungal-type vacuole membrane"/>
    <property type="evidence" value="ECO:0007669"/>
    <property type="project" value="TreeGrafter"/>
</dbReference>
<dbReference type="EMBL" id="LKEA01000026">
    <property type="protein sequence ID" value="ROV98361.1"/>
    <property type="molecule type" value="Genomic_DNA"/>
</dbReference>
<keyword evidence="11" id="KW-1185">Reference proteome</keyword>
<dbReference type="GO" id="GO:0046943">
    <property type="term" value="F:carboxylic acid transmembrane transporter activity"/>
    <property type="evidence" value="ECO:0007669"/>
    <property type="project" value="UniProtKB-ARBA"/>
</dbReference>
<sequence length="559" mass="58558">MNEVGPTVATNGTFAGSSTPGSSGDTTAVGADEEGAGPGGEENGEGEEVEVVREGIPEMAKRLHILLPAIGIGIFLCALDQLLAVATYAKIGSDLHALNSTSWIATAYFLTLTSCQPLYGKLSDIFGRKECLLFAYVVFGVGCLGCGLAGDISQLIVSRAIAGIGGGGMNAVVSILLTDIVPLRDRGVWQGYMNIIFGMGTATGAPLGGLLAESLGWRWSFIGQVPFVVLAFITVHLVLHLPKRDTSHWRQKLARVDFLGALFLVTAVLSLLVGLDNGSNAGWDKTATIVPLATTPFLFAIFLLVETRVAEHPFAPGHIILEPSLVAGYLCNFFGVLGQMPVLFFLPLLYQAVDGVSAAHAGLLLIPSSVFGVSASLGSGFVIRRTGRYYWVNAAGWGLLLLSTVPMVLFSGAWTNSQVGTSVALAMLATGAGTGITTSLVALLSNAPKEDTAVVIACSYLFRSLGSAIGVSVASAVLQQVLRSQLAARLGGSGEAAWEIEERVRESLDYIKELPPVTAAVVRRCYQVAAMAVFGCQALPMALAFVSSLFVREKSLGGK</sequence>
<feature type="transmembrane region" description="Helical" evidence="8">
    <location>
        <begin position="253"/>
        <end position="275"/>
    </location>
</feature>